<keyword evidence="3" id="KW-1185">Reference proteome</keyword>
<name>A0A2I8VKW9_9EURY</name>
<dbReference type="InterPro" id="IPR050834">
    <property type="entry name" value="Glycosyltransf_2"/>
</dbReference>
<accession>A0A2I8VKW9</accession>
<dbReference type="GeneID" id="35593188"/>
<dbReference type="InterPro" id="IPR029044">
    <property type="entry name" value="Nucleotide-diphossugar_trans"/>
</dbReference>
<gene>
    <name evidence="2" type="ORF">C2R22_13815</name>
</gene>
<sequence length="315" mass="35716">MSDSGPLVSVVLPTYNRPDYLTAAARAVNEQTYDRIELVVVDDHSSVPAADVLEDVPLDSLERLTHVRHETNKGANAARNNGIRTAEGEFVAFLDDDDQWDPHKIERQVETFRTAGPETGVVYTWLQYCDADGNPLNTKTPDTRGDVTYALLTGKRVAEFSALMVRASVVEPAGLLDERFESWQDREWLIRLSRHCEFQPVPELLTTRFMEHGDQISDDFETKRDLSYPLLVEKHRSLAAEYGAVCERRFVAEHSRILASSAIRNGYYADARRCLLRAIRLYPLSTESYLYLFASLGGRHTHRIARRLKQTVASS</sequence>
<organism evidence="2 3">
    <name type="scientific">Salinigranum rubrum</name>
    <dbReference type="NCBI Taxonomy" id="755307"/>
    <lineage>
        <taxon>Archaea</taxon>
        <taxon>Methanobacteriati</taxon>
        <taxon>Methanobacteriota</taxon>
        <taxon>Stenosarchaea group</taxon>
        <taxon>Halobacteria</taxon>
        <taxon>Halobacteriales</taxon>
        <taxon>Haloferacaceae</taxon>
        <taxon>Salinigranum</taxon>
    </lineage>
</organism>
<dbReference type="OrthoDB" id="46222at2157"/>
<dbReference type="KEGG" id="srub:C2R22_13815"/>
<dbReference type="PANTHER" id="PTHR43685">
    <property type="entry name" value="GLYCOSYLTRANSFERASE"/>
    <property type="match status" value="1"/>
</dbReference>
<dbReference type="InterPro" id="IPR001173">
    <property type="entry name" value="Glyco_trans_2-like"/>
</dbReference>
<dbReference type="Pfam" id="PF00535">
    <property type="entry name" value="Glycos_transf_2"/>
    <property type="match status" value="1"/>
</dbReference>
<dbReference type="PANTHER" id="PTHR43685:SF2">
    <property type="entry name" value="GLYCOSYLTRANSFERASE 2-LIKE DOMAIN-CONTAINING PROTEIN"/>
    <property type="match status" value="1"/>
</dbReference>
<dbReference type="RefSeq" id="WP_103426272.1">
    <property type="nucleotide sequence ID" value="NZ_CP026309.1"/>
</dbReference>
<feature type="domain" description="Glycosyltransferase 2-like" evidence="1">
    <location>
        <begin position="9"/>
        <end position="130"/>
    </location>
</feature>
<evidence type="ECO:0000313" key="2">
    <source>
        <dbReference type="EMBL" id="AUV82583.1"/>
    </source>
</evidence>
<evidence type="ECO:0000313" key="3">
    <source>
        <dbReference type="Proteomes" id="UP000236584"/>
    </source>
</evidence>
<dbReference type="AlphaFoldDB" id="A0A2I8VKW9"/>
<evidence type="ECO:0000259" key="1">
    <source>
        <dbReference type="Pfam" id="PF00535"/>
    </source>
</evidence>
<dbReference type="CDD" id="cd00761">
    <property type="entry name" value="Glyco_tranf_GTA_type"/>
    <property type="match status" value="1"/>
</dbReference>
<protein>
    <submittedName>
        <fullName evidence="2">Glycosyltransferase family 2 protein</fullName>
    </submittedName>
</protein>
<dbReference type="GO" id="GO:0016740">
    <property type="term" value="F:transferase activity"/>
    <property type="evidence" value="ECO:0007669"/>
    <property type="project" value="UniProtKB-KW"/>
</dbReference>
<dbReference type="Proteomes" id="UP000236584">
    <property type="component" value="Chromosome"/>
</dbReference>
<dbReference type="Gene3D" id="3.90.550.10">
    <property type="entry name" value="Spore Coat Polysaccharide Biosynthesis Protein SpsA, Chain A"/>
    <property type="match status" value="1"/>
</dbReference>
<dbReference type="EMBL" id="CP026309">
    <property type="protein sequence ID" value="AUV82583.1"/>
    <property type="molecule type" value="Genomic_DNA"/>
</dbReference>
<dbReference type="SUPFAM" id="SSF53448">
    <property type="entry name" value="Nucleotide-diphospho-sugar transferases"/>
    <property type="match status" value="1"/>
</dbReference>
<keyword evidence="2" id="KW-0808">Transferase</keyword>
<reference evidence="2 3" key="1">
    <citation type="submission" date="2018-01" db="EMBL/GenBank/DDBJ databases">
        <title>Complete genome sequence of Salinigranum rubrum GX10T, an extremely halophilic archaeon isolated from a marine solar saltern.</title>
        <authorList>
            <person name="Han S."/>
        </authorList>
    </citation>
    <scope>NUCLEOTIDE SEQUENCE [LARGE SCALE GENOMIC DNA]</scope>
    <source>
        <strain evidence="2 3">GX10</strain>
    </source>
</reference>
<proteinExistence type="predicted"/>